<sequence>MISEPELEGGAPFGTTELLTEERAPRPRPRRTGSRPLWALGGALLASALWGGGLYAYEAGRPDEGVDLGGLEAVEDLCERAELKALAMVLGERGATGPGPYLEDPVLSESSCSATFGQGDREQGVEVRYTLHKGVDPGIEFAARAKHEGLLLPVAGVGEQAFFGDRGEDGGTLRVLDGQAVVQLDIYRNWYENEDGEAVEQGAPDLSGIDVPMAQDALALLAALKK</sequence>
<evidence type="ECO:0000256" key="1">
    <source>
        <dbReference type="SAM" id="MobiDB-lite"/>
    </source>
</evidence>
<keyword evidence="3" id="KW-1185">Reference proteome</keyword>
<name>A0ABQ3P2H3_9ACTN</name>
<dbReference type="RefSeq" id="WP_190225135.1">
    <property type="nucleotide sequence ID" value="NZ_BNBS01000089.1"/>
</dbReference>
<dbReference type="Proteomes" id="UP001052739">
    <property type="component" value="Unassembled WGS sequence"/>
</dbReference>
<feature type="region of interest" description="Disordered" evidence="1">
    <location>
        <begin position="1"/>
        <end position="33"/>
    </location>
</feature>
<evidence type="ECO:0000313" key="2">
    <source>
        <dbReference type="EMBL" id="GHI19232.1"/>
    </source>
</evidence>
<accession>A0ABQ3P2H3</accession>
<organism evidence="2 3">
    <name type="scientific">Streptomyces hydrogenans</name>
    <dbReference type="NCBI Taxonomy" id="1873719"/>
    <lineage>
        <taxon>Bacteria</taxon>
        <taxon>Bacillati</taxon>
        <taxon>Actinomycetota</taxon>
        <taxon>Actinomycetes</taxon>
        <taxon>Kitasatosporales</taxon>
        <taxon>Streptomycetaceae</taxon>
        <taxon>Streptomyces</taxon>
    </lineage>
</organism>
<comment type="caution">
    <text evidence="2">The sequence shown here is derived from an EMBL/GenBank/DDBJ whole genome shotgun (WGS) entry which is preliminary data.</text>
</comment>
<proteinExistence type="predicted"/>
<gene>
    <name evidence="2" type="ORF">Shyd_06030</name>
</gene>
<evidence type="ECO:0000313" key="3">
    <source>
        <dbReference type="Proteomes" id="UP001052739"/>
    </source>
</evidence>
<dbReference type="EMBL" id="BNDW01000004">
    <property type="protein sequence ID" value="GHI19232.1"/>
    <property type="molecule type" value="Genomic_DNA"/>
</dbReference>
<evidence type="ECO:0008006" key="4">
    <source>
        <dbReference type="Google" id="ProtNLM"/>
    </source>
</evidence>
<protein>
    <recommendedName>
        <fullName evidence="4">DUF3558 domain-containing protein</fullName>
    </recommendedName>
</protein>
<reference evidence="2" key="1">
    <citation type="submission" date="2024-05" db="EMBL/GenBank/DDBJ databases">
        <title>Whole genome shotgun sequence of Streptomyces hydrogenans NBRC 13475.</title>
        <authorList>
            <person name="Komaki H."/>
            <person name="Tamura T."/>
        </authorList>
    </citation>
    <scope>NUCLEOTIDE SEQUENCE</scope>
    <source>
        <strain evidence="2">NBRC 13475</strain>
    </source>
</reference>